<name>A0A0F9TSZ7_9ZZZZ</name>
<evidence type="ECO:0000313" key="1">
    <source>
        <dbReference type="EMBL" id="KKN82454.1"/>
    </source>
</evidence>
<dbReference type="AlphaFoldDB" id="A0A0F9TSZ7"/>
<sequence>MPDAVEALGKDVDKKAADELAGFERQGAMWFGAFAAIVLDAEGDAGLVHGDEPAV</sequence>
<comment type="caution">
    <text evidence="1">The sequence shown here is derived from an EMBL/GenBank/DDBJ whole genome shotgun (WGS) entry which is preliminary data.</text>
</comment>
<organism evidence="1">
    <name type="scientific">marine sediment metagenome</name>
    <dbReference type="NCBI Taxonomy" id="412755"/>
    <lineage>
        <taxon>unclassified sequences</taxon>
        <taxon>metagenomes</taxon>
        <taxon>ecological metagenomes</taxon>
    </lineage>
</organism>
<reference evidence="1" key="1">
    <citation type="journal article" date="2015" name="Nature">
        <title>Complex archaea that bridge the gap between prokaryotes and eukaryotes.</title>
        <authorList>
            <person name="Spang A."/>
            <person name="Saw J.H."/>
            <person name="Jorgensen S.L."/>
            <person name="Zaremba-Niedzwiedzka K."/>
            <person name="Martijn J."/>
            <person name="Lind A.E."/>
            <person name="van Eijk R."/>
            <person name="Schleper C."/>
            <person name="Guy L."/>
            <person name="Ettema T.J."/>
        </authorList>
    </citation>
    <scope>NUCLEOTIDE SEQUENCE</scope>
</reference>
<accession>A0A0F9TSZ7</accession>
<gene>
    <name evidence="1" type="ORF">LCGC14_0308760</name>
</gene>
<protein>
    <submittedName>
        <fullName evidence="1">Uncharacterized protein</fullName>
    </submittedName>
</protein>
<proteinExistence type="predicted"/>
<dbReference type="EMBL" id="LAZR01000200">
    <property type="protein sequence ID" value="KKN82454.1"/>
    <property type="molecule type" value="Genomic_DNA"/>
</dbReference>